<dbReference type="RefSeq" id="WP_087431948.1">
    <property type="nucleotide sequence ID" value="NZ_JAFFHZ010000001.1"/>
</dbReference>
<reference evidence="2 3" key="1">
    <citation type="submission" date="2022-05" db="EMBL/GenBank/DDBJ databases">
        <title>Genome Sequencing of Bee-Associated Microbes.</title>
        <authorList>
            <person name="Dunlap C."/>
        </authorList>
    </citation>
    <scope>NUCLEOTIDE SEQUENCE [LARGE SCALE GENOMIC DNA]</scope>
    <source>
        <strain evidence="2 3">NRRL NRS-1438</strain>
    </source>
</reference>
<comment type="caution">
    <text evidence="2">The sequence shown here is derived from an EMBL/GenBank/DDBJ whole genome shotgun (WGS) entry which is preliminary data.</text>
</comment>
<dbReference type="Proteomes" id="UP001207626">
    <property type="component" value="Unassembled WGS sequence"/>
</dbReference>
<dbReference type="PANTHER" id="PTHR38664:SF1">
    <property type="entry name" value="SLR0058 PROTEIN"/>
    <property type="match status" value="1"/>
</dbReference>
<name>A0ABT4DSW2_9BACL</name>
<gene>
    <name evidence="2" type="ORF">M5X09_12275</name>
</gene>
<evidence type="ECO:0000313" key="3">
    <source>
        <dbReference type="Proteomes" id="UP001207626"/>
    </source>
</evidence>
<dbReference type="EMBL" id="JAMDLW010000015">
    <property type="protein sequence ID" value="MCY9520452.1"/>
    <property type="molecule type" value="Genomic_DNA"/>
</dbReference>
<keyword evidence="1" id="KW-0175">Coiled coil</keyword>
<evidence type="ECO:0000256" key="1">
    <source>
        <dbReference type="SAM" id="Coils"/>
    </source>
</evidence>
<feature type="coiled-coil region" evidence="1">
    <location>
        <begin position="68"/>
        <end position="109"/>
    </location>
</feature>
<sequence length="109" mass="12358">MSDLLKKAVSLGWGLTMASKEKVESLVDELVKRGELAPAESKEWMNRLIEKGEKEQAEFKTMIQEQVKRKLQDMDVAAKSELAALEARIAELEARLARLETEAEQDRVD</sequence>
<proteinExistence type="predicted"/>
<protein>
    <submittedName>
        <fullName evidence="2">Polyhydroxyalkanoate synthesis regulator</fullName>
    </submittedName>
</protein>
<dbReference type="GeneID" id="77001606"/>
<accession>A0ABT4DSW2</accession>
<organism evidence="2 3">
    <name type="scientific">Paenibacillus apiarius</name>
    <dbReference type="NCBI Taxonomy" id="46240"/>
    <lineage>
        <taxon>Bacteria</taxon>
        <taxon>Bacillati</taxon>
        <taxon>Bacillota</taxon>
        <taxon>Bacilli</taxon>
        <taxon>Bacillales</taxon>
        <taxon>Paenibacillaceae</taxon>
        <taxon>Paenibacillus</taxon>
    </lineage>
</organism>
<evidence type="ECO:0000313" key="2">
    <source>
        <dbReference type="EMBL" id="MCY9520452.1"/>
    </source>
</evidence>
<dbReference type="NCBIfam" id="NF047773">
    <property type="entry name" value="phas_rel_Lepto"/>
    <property type="match status" value="1"/>
</dbReference>
<dbReference type="InterPro" id="IPR008769">
    <property type="entry name" value="PhaF_PhaI"/>
</dbReference>
<dbReference type="PANTHER" id="PTHR38664">
    <property type="entry name" value="SLR0058 PROTEIN"/>
    <property type="match status" value="1"/>
</dbReference>
<keyword evidence="3" id="KW-1185">Reference proteome</keyword>